<reference evidence="2" key="1">
    <citation type="submission" date="2022-08" db="EMBL/GenBank/DDBJ databases">
        <authorList>
            <consortium name="DOE Joint Genome Institute"/>
            <person name="Min B."/>
            <person name="Riley R."/>
            <person name="Sierra-Patev S."/>
            <person name="Naranjo-Ortiz M."/>
            <person name="Looney B."/>
            <person name="Konkel Z."/>
            <person name="Slot J.C."/>
            <person name="Sakamoto Y."/>
            <person name="Steenwyk J.L."/>
            <person name="Rokas A."/>
            <person name="Carro J."/>
            <person name="Camarero S."/>
            <person name="Ferreira P."/>
            <person name="Molpeceres G."/>
            <person name="Ruiz-Duenas F.J."/>
            <person name="Serrano A."/>
            <person name="Henrissat B."/>
            <person name="Drula E."/>
            <person name="Hughes K.W."/>
            <person name="Mata J.L."/>
            <person name="Ishikawa N.K."/>
            <person name="Vargas-Isla R."/>
            <person name="Ushijima S."/>
            <person name="Smith C.A."/>
            <person name="Ahrendt S."/>
            <person name="Andreopoulos W."/>
            <person name="He G."/>
            <person name="Labutti K."/>
            <person name="Lipzen A."/>
            <person name="Ng V."/>
            <person name="Sandor L."/>
            <person name="Barry K."/>
            <person name="Martinez A.T."/>
            <person name="Xiao Y."/>
            <person name="Gibbons J.G."/>
            <person name="Terashima K."/>
            <person name="Hibbett D.S."/>
            <person name="Grigoriev I.V."/>
        </authorList>
    </citation>
    <scope>NUCLEOTIDE SEQUENCE</scope>
    <source>
        <strain evidence="2">TFB10827</strain>
    </source>
</reference>
<comment type="similarity">
    <text evidence="1">Belongs to the arylamine N-acetyltransferase family.</text>
</comment>
<comment type="caution">
    <text evidence="2">The sequence shown here is derived from an EMBL/GenBank/DDBJ whole genome shotgun (WGS) entry which is preliminary data.</text>
</comment>
<evidence type="ECO:0008006" key="4">
    <source>
        <dbReference type="Google" id="ProtNLM"/>
    </source>
</evidence>
<gene>
    <name evidence="2" type="ORF">F5050DRAFT_1808499</name>
</gene>
<dbReference type="PANTHER" id="PTHR11786:SF0">
    <property type="entry name" value="ARYLAMINE N-ACETYLTRANSFERASE 4-RELATED"/>
    <property type="match status" value="1"/>
</dbReference>
<dbReference type="SUPFAM" id="SSF54001">
    <property type="entry name" value="Cysteine proteinases"/>
    <property type="match status" value="1"/>
</dbReference>
<dbReference type="EMBL" id="MU790645">
    <property type="protein sequence ID" value="KAJ3995650.1"/>
    <property type="molecule type" value="Genomic_DNA"/>
</dbReference>
<organism evidence="2 3">
    <name type="scientific">Lentinula boryana</name>
    <dbReference type="NCBI Taxonomy" id="40481"/>
    <lineage>
        <taxon>Eukaryota</taxon>
        <taxon>Fungi</taxon>
        <taxon>Dikarya</taxon>
        <taxon>Basidiomycota</taxon>
        <taxon>Agaricomycotina</taxon>
        <taxon>Agaricomycetes</taxon>
        <taxon>Agaricomycetidae</taxon>
        <taxon>Agaricales</taxon>
        <taxon>Marasmiineae</taxon>
        <taxon>Omphalotaceae</taxon>
        <taxon>Lentinula</taxon>
    </lineage>
</organism>
<name>A0ABQ8QB30_9AGAR</name>
<evidence type="ECO:0000256" key="1">
    <source>
        <dbReference type="ARBA" id="ARBA00006547"/>
    </source>
</evidence>
<dbReference type="PANTHER" id="PTHR11786">
    <property type="entry name" value="N-HYDROXYARYLAMINE O-ACETYLTRANSFERASE"/>
    <property type="match status" value="1"/>
</dbReference>
<keyword evidence="3" id="KW-1185">Reference proteome</keyword>
<dbReference type="InterPro" id="IPR053710">
    <property type="entry name" value="Arylamine_NAT_domain_sf"/>
</dbReference>
<evidence type="ECO:0000313" key="3">
    <source>
        <dbReference type="Proteomes" id="UP001163828"/>
    </source>
</evidence>
<protein>
    <recommendedName>
        <fullName evidence="4">Arylamine N-acetyltransferase</fullName>
    </recommendedName>
</protein>
<evidence type="ECO:0000313" key="2">
    <source>
        <dbReference type="EMBL" id="KAJ3995650.1"/>
    </source>
</evidence>
<proteinExistence type="inferred from homology"/>
<dbReference type="InterPro" id="IPR001447">
    <property type="entry name" value="Arylamine_N-AcTrfase"/>
</dbReference>
<sequence length="377" mass="42574">MATMQDGLLRNSVWIKEISSLYDRNQVAHWLSRIKYPGNWSADNVGDFEPTLDNLCLLQRLQIVAFAFENTAMHYTSHHTMDISLPALYQRLVVEGKGSYCFGMNTLFLQMIRALGYRVYSGSGRINTASADSPPKFLSFVHEVLFVQPIQGSNVTYVVDAGGGGSCMTRPILLKNGAKVMGATPSEWHTLVRTGRVESSLATSSYHTEPAEVEWHLVVSHTSDSGPPSTRILYSFIEDEFFTMDYECSNIGIYTGAWAAKEPLFMENIVCARCFWLNDEEMELELAKNNTYETTDCDIYSAGGIPQWDRSLMSRYLGRLGLHTNELRRHIGTNSETLKVFHTELERIAILREFFGIDITPAELENIRGRRPALELP</sequence>
<dbReference type="Gene3D" id="3.30.2140.20">
    <property type="match status" value="1"/>
</dbReference>
<dbReference type="InterPro" id="IPR038765">
    <property type="entry name" value="Papain-like_cys_pep_sf"/>
</dbReference>
<dbReference type="Pfam" id="PF00797">
    <property type="entry name" value="Acetyltransf_2"/>
    <property type="match status" value="1"/>
</dbReference>
<accession>A0ABQ8QB30</accession>
<dbReference type="Proteomes" id="UP001163828">
    <property type="component" value="Unassembled WGS sequence"/>
</dbReference>